<dbReference type="Proteomes" id="UP000035088">
    <property type="component" value="Unassembled WGS sequence"/>
</dbReference>
<evidence type="ECO:0000259" key="10">
    <source>
        <dbReference type="PROSITE" id="PS51384"/>
    </source>
</evidence>
<proteinExistence type="predicted"/>
<dbReference type="EMBL" id="BAEE01000005">
    <property type="protein sequence ID" value="GAB08231.1"/>
    <property type="molecule type" value="Genomic_DNA"/>
</dbReference>
<dbReference type="SUPFAM" id="SSF63380">
    <property type="entry name" value="Riboflavin synthase domain-like"/>
    <property type="match status" value="1"/>
</dbReference>
<dbReference type="InterPro" id="IPR017938">
    <property type="entry name" value="Riboflavin_synthase-like_b-brl"/>
</dbReference>
<dbReference type="GO" id="GO:0051537">
    <property type="term" value="F:2 iron, 2 sulfur cluster binding"/>
    <property type="evidence" value="ECO:0007669"/>
    <property type="project" value="UniProtKB-KW"/>
</dbReference>
<dbReference type="CDD" id="cd00207">
    <property type="entry name" value="fer2"/>
    <property type="match status" value="1"/>
</dbReference>
<protein>
    <submittedName>
        <fullName evidence="11">3-ketosteroid 9alpha-hydroxylase component KshB</fullName>
    </submittedName>
</protein>
<keyword evidence="5" id="KW-0274">FAD</keyword>
<dbReference type="AlphaFoldDB" id="G7GXA6"/>
<dbReference type="GO" id="GO:0046872">
    <property type="term" value="F:metal ion binding"/>
    <property type="evidence" value="ECO:0007669"/>
    <property type="project" value="UniProtKB-KW"/>
</dbReference>
<evidence type="ECO:0000256" key="2">
    <source>
        <dbReference type="ARBA" id="ARBA00022630"/>
    </source>
</evidence>
<dbReference type="InterPro" id="IPR039261">
    <property type="entry name" value="FNR_nucleotide-bd"/>
</dbReference>
<evidence type="ECO:0000256" key="7">
    <source>
        <dbReference type="ARBA" id="ARBA00023004"/>
    </source>
</evidence>
<keyword evidence="6" id="KW-0560">Oxidoreductase</keyword>
<dbReference type="PROSITE" id="PS51384">
    <property type="entry name" value="FAD_FR"/>
    <property type="match status" value="1"/>
</dbReference>
<keyword evidence="7" id="KW-0408">Iron</keyword>
<dbReference type="STRING" id="1073574.GOARA_005_00260"/>
<dbReference type="GO" id="GO:0050660">
    <property type="term" value="F:flavin adenine dinucleotide binding"/>
    <property type="evidence" value="ECO:0007669"/>
    <property type="project" value="TreeGrafter"/>
</dbReference>
<dbReference type="InterPro" id="IPR050415">
    <property type="entry name" value="MRET"/>
</dbReference>
<accession>G7GXA6</accession>
<dbReference type="PRINTS" id="PR00410">
    <property type="entry name" value="PHEHYDRXLASE"/>
</dbReference>
<dbReference type="Gene3D" id="3.10.20.30">
    <property type="match status" value="1"/>
</dbReference>
<dbReference type="InterPro" id="IPR001433">
    <property type="entry name" value="OxRdtase_FAD/NAD-bd"/>
</dbReference>
<evidence type="ECO:0000256" key="1">
    <source>
        <dbReference type="ARBA" id="ARBA00001974"/>
    </source>
</evidence>
<name>G7GXA6_9ACTN</name>
<dbReference type="PRINTS" id="PR00371">
    <property type="entry name" value="FPNCR"/>
</dbReference>
<dbReference type="InterPro" id="IPR017927">
    <property type="entry name" value="FAD-bd_FR_type"/>
</dbReference>
<evidence type="ECO:0000256" key="4">
    <source>
        <dbReference type="ARBA" id="ARBA00022723"/>
    </source>
</evidence>
<keyword evidence="4" id="KW-0479">Metal-binding</keyword>
<dbReference type="PANTHER" id="PTHR47354">
    <property type="entry name" value="NADH OXIDOREDUCTASE HCR"/>
    <property type="match status" value="1"/>
</dbReference>
<evidence type="ECO:0000259" key="9">
    <source>
        <dbReference type="PROSITE" id="PS51085"/>
    </source>
</evidence>
<keyword evidence="8" id="KW-0411">Iron-sulfur</keyword>
<evidence type="ECO:0000256" key="6">
    <source>
        <dbReference type="ARBA" id="ARBA00023002"/>
    </source>
</evidence>
<keyword evidence="2" id="KW-0285">Flavoprotein</keyword>
<dbReference type="Pfam" id="PF00175">
    <property type="entry name" value="NAD_binding_1"/>
    <property type="match status" value="1"/>
</dbReference>
<evidence type="ECO:0000313" key="12">
    <source>
        <dbReference type="Proteomes" id="UP000035088"/>
    </source>
</evidence>
<organism evidence="11 12">
    <name type="scientific">Gordonia araii NBRC 100433</name>
    <dbReference type="NCBI Taxonomy" id="1073574"/>
    <lineage>
        <taxon>Bacteria</taxon>
        <taxon>Bacillati</taxon>
        <taxon>Actinomycetota</taxon>
        <taxon>Actinomycetes</taxon>
        <taxon>Mycobacteriales</taxon>
        <taxon>Gordoniaceae</taxon>
        <taxon>Gordonia</taxon>
    </lineage>
</organism>
<feature type="domain" description="FAD-binding FR-type" evidence="10">
    <location>
        <begin position="13"/>
        <end position="121"/>
    </location>
</feature>
<keyword evidence="12" id="KW-1185">Reference proteome</keyword>
<feature type="domain" description="2Fe-2S ferredoxin-type" evidence="9">
    <location>
        <begin position="267"/>
        <end position="356"/>
    </location>
</feature>
<dbReference type="InterPro" id="IPR006058">
    <property type="entry name" value="2Fe2S_fd_BS"/>
</dbReference>
<dbReference type="Pfam" id="PF00111">
    <property type="entry name" value="Fer2"/>
    <property type="match status" value="1"/>
</dbReference>
<dbReference type="RefSeq" id="WP_007320311.1">
    <property type="nucleotide sequence ID" value="NZ_BAEE01000005.1"/>
</dbReference>
<evidence type="ECO:0000313" key="11">
    <source>
        <dbReference type="EMBL" id="GAB08231.1"/>
    </source>
</evidence>
<comment type="caution">
    <text evidence="11">The sequence shown here is derived from an EMBL/GenBank/DDBJ whole genome shotgun (WGS) entry which is preliminary data.</text>
</comment>
<sequence length="356" mass="38606">MTDTEFATVAVNTHVQTLEVLEVIAETAQAVSVVLDVPDRLVNKFRYVPGQFLTVRVPGPDRDGTGVARCYSLSSSPHLDDQLIITVKRVAGGYASNWICDNLRAGDHLTVLSPSGKFVPRSLHQDLLLVGAGSGATPLLSIIKSTLIGGSGAIFFLYVNRTQDDVIFDSELHEIMTEFPDRFVVRHHLDDRDGVVTREDLAVRLSPYAKCDVYLCGPDGFMTVVREALSAAGVPEDRVHTEIFQSLSGDPFADIVIPPITAGSDDAQVRVEVDGKKHELTWPRDVPLLDVLLSKGIDAPYSCREGACSACACTIRSGDVRMLRNDTLVDADLAAGLTLACQAVPISDEVEIEFDQ</sequence>
<evidence type="ECO:0000256" key="3">
    <source>
        <dbReference type="ARBA" id="ARBA00022714"/>
    </source>
</evidence>
<dbReference type="InterPro" id="IPR008333">
    <property type="entry name" value="Cbr1-like_FAD-bd_dom"/>
</dbReference>
<dbReference type="Gene3D" id="2.40.30.10">
    <property type="entry name" value="Translation factors"/>
    <property type="match status" value="1"/>
</dbReference>
<keyword evidence="3" id="KW-0001">2Fe-2S</keyword>
<comment type="cofactor">
    <cofactor evidence="1">
        <name>FAD</name>
        <dbReference type="ChEBI" id="CHEBI:57692"/>
    </cofactor>
</comment>
<dbReference type="GO" id="GO:0016491">
    <property type="term" value="F:oxidoreductase activity"/>
    <property type="evidence" value="ECO:0007669"/>
    <property type="project" value="UniProtKB-KW"/>
</dbReference>
<dbReference type="Pfam" id="PF00970">
    <property type="entry name" value="FAD_binding_6"/>
    <property type="match status" value="1"/>
</dbReference>
<dbReference type="SUPFAM" id="SSF52343">
    <property type="entry name" value="Ferredoxin reductase-like, C-terminal NADP-linked domain"/>
    <property type="match status" value="1"/>
</dbReference>
<evidence type="ECO:0000256" key="5">
    <source>
        <dbReference type="ARBA" id="ARBA00022827"/>
    </source>
</evidence>
<dbReference type="InterPro" id="IPR036010">
    <property type="entry name" value="2Fe-2S_ferredoxin-like_sf"/>
</dbReference>
<gene>
    <name evidence="11" type="primary">kshB</name>
    <name evidence="11" type="ORF">GOARA_005_00260</name>
</gene>
<dbReference type="SUPFAM" id="SSF54292">
    <property type="entry name" value="2Fe-2S ferredoxin-like"/>
    <property type="match status" value="1"/>
</dbReference>
<dbReference type="InterPro" id="IPR001709">
    <property type="entry name" value="Flavoprot_Pyr_Nucl_cyt_Rdtase"/>
</dbReference>
<evidence type="ECO:0000256" key="8">
    <source>
        <dbReference type="ARBA" id="ARBA00023014"/>
    </source>
</evidence>
<dbReference type="PANTHER" id="PTHR47354:SF8">
    <property type="entry name" value="1,2-PHENYLACETYL-COA EPOXIDASE, SUBUNIT E"/>
    <property type="match status" value="1"/>
</dbReference>
<dbReference type="InterPro" id="IPR012675">
    <property type="entry name" value="Beta-grasp_dom_sf"/>
</dbReference>
<reference evidence="11 12" key="1">
    <citation type="submission" date="2011-11" db="EMBL/GenBank/DDBJ databases">
        <title>Whole genome shotgun sequence of Gordonia araii NBRC 100433.</title>
        <authorList>
            <person name="Yoshida Y."/>
            <person name="Hosoyama A."/>
            <person name="Tsuchikane K."/>
            <person name="Katsumata H."/>
            <person name="Yamazaki S."/>
            <person name="Fujita N."/>
        </authorList>
    </citation>
    <scope>NUCLEOTIDE SEQUENCE [LARGE SCALE GENOMIC DNA]</scope>
    <source>
        <strain evidence="11 12">NBRC 100433</strain>
    </source>
</reference>
<dbReference type="CDD" id="cd06214">
    <property type="entry name" value="PA_degradation_oxidoreductase_like"/>
    <property type="match status" value="1"/>
</dbReference>
<dbReference type="InterPro" id="IPR001041">
    <property type="entry name" value="2Fe-2S_ferredoxin-type"/>
</dbReference>
<dbReference type="PROSITE" id="PS51085">
    <property type="entry name" value="2FE2S_FER_2"/>
    <property type="match status" value="1"/>
</dbReference>
<dbReference type="PROSITE" id="PS00197">
    <property type="entry name" value="2FE2S_FER_1"/>
    <property type="match status" value="1"/>
</dbReference>
<dbReference type="Gene3D" id="3.40.50.80">
    <property type="entry name" value="Nucleotide-binding domain of ferredoxin-NADP reductase (FNR) module"/>
    <property type="match status" value="1"/>
</dbReference>